<organism evidence="1 2">
    <name type="scientific">Candidatus Propionivibrio dominans</name>
    <dbReference type="NCBI Taxonomy" id="2954373"/>
    <lineage>
        <taxon>Bacteria</taxon>
        <taxon>Pseudomonadati</taxon>
        <taxon>Pseudomonadota</taxon>
        <taxon>Betaproteobacteria</taxon>
        <taxon>Rhodocyclales</taxon>
        <taxon>Rhodocyclaceae</taxon>
        <taxon>Propionivibrio</taxon>
    </lineage>
</organism>
<dbReference type="EMBL" id="JADJNC010000001">
    <property type="protein sequence ID" value="MBK7421606.1"/>
    <property type="molecule type" value="Genomic_DNA"/>
</dbReference>
<accession>A0A9D7I5V9</accession>
<proteinExistence type="predicted"/>
<name>A0A9D7I5V9_9RHOO</name>
<dbReference type="AlphaFoldDB" id="A0A9D7I5V9"/>
<reference evidence="1" key="1">
    <citation type="submission" date="2020-10" db="EMBL/GenBank/DDBJ databases">
        <title>Connecting structure to function with the recovery of over 1000 high-quality activated sludge metagenome-assembled genomes encoding full-length rRNA genes using long-read sequencing.</title>
        <authorList>
            <person name="Singleton C.M."/>
            <person name="Petriglieri F."/>
            <person name="Kristensen J.M."/>
            <person name="Kirkegaard R.H."/>
            <person name="Michaelsen T.Y."/>
            <person name="Andersen M.H."/>
            <person name="Karst S.M."/>
            <person name="Dueholm M.S."/>
            <person name="Nielsen P.H."/>
            <person name="Albertsen M."/>
        </authorList>
    </citation>
    <scope>NUCLEOTIDE SEQUENCE</scope>
    <source>
        <strain evidence="1">EsbW_18-Q3-R4-48_MAXAC.044</strain>
    </source>
</reference>
<gene>
    <name evidence="1" type="ORF">IPJ48_00095</name>
</gene>
<sequence length="102" mass="11744">MDLEERGRPDFAHRFLNRYLEATGDYAGLQCLPFFRVYRALVRAKVAGIRAAQEEPHDARREAEIRSQYLAFASRASRPRRTQLLLAARCFGSGKTWVSRPC</sequence>
<evidence type="ECO:0000313" key="2">
    <source>
        <dbReference type="Proteomes" id="UP000886602"/>
    </source>
</evidence>
<comment type="caution">
    <text evidence="1">The sequence shown here is derived from an EMBL/GenBank/DDBJ whole genome shotgun (WGS) entry which is preliminary data.</text>
</comment>
<protein>
    <submittedName>
        <fullName evidence="1">Uncharacterized protein</fullName>
    </submittedName>
</protein>
<evidence type="ECO:0000313" key="1">
    <source>
        <dbReference type="EMBL" id="MBK7421606.1"/>
    </source>
</evidence>
<dbReference type="Proteomes" id="UP000886602">
    <property type="component" value="Unassembled WGS sequence"/>
</dbReference>